<dbReference type="SUPFAM" id="SSF51735">
    <property type="entry name" value="NAD(P)-binding Rossmann-fold domains"/>
    <property type="match status" value="1"/>
</dbReference>
<protein>
    <submittedName>
        <fullName evidence="4">Threonine dehydrogenase-like Zn-dependent dehydrogenase</fullName>
    </submittedName>
</protein>
<dbReference type="Gene3D" id="3.90.180.10">
    <property type="entry name" value="Medium-chain alcohol dehydrogenases, catalytic domain"/>
    <property type="match status" value="1"/>
</dbReference>
<dbReference type="PANTHER" id="PTHR43401">
    <property type="entry name" value="L-THREONINE 3-DEHYDROGENASE"/>
    <property type="match status" value="1"/>
</dbReference>
<dbReference type="GO" id="GO:0016491">
    <property type="term" value="F:oxidoreductase activity"/>
    <property type="evidence" value="ECO:0007669"/>
    <property type="project" value="UniProtKB-KW"/>
</dbReference>
<dbReference type="EMBL" id="SNXK01000004">
    <property type="protein sequence ID" value="TDP37675.1"/>
    <property type="molecule type" value="Genomic_DNA"/>
</dbReference>
<keyword evidence="2" id="KW-0560">Oxidoreductase</keyword>
<dbReference type="Pfam" id="PF08240">
    <property type="entry name" value="ADH_N"/>
    <property type="match status" value="1"/>
</dbReference>
<accession>A0A4R6PIK1</accession>
<proteinExistence type="predicted"/>
<dbReference type="InterPro" id="IPR050129">
    <property type="entry name" value="Zn_alcohol_dh"/>
</dbReference>
<organism evidence="4 5">
    <name type="scientific">Nocardia ignorata</name>
    <dbReference type="NCBI Taxonomy" id="145285"/>
    <lineage>
        <taxon>Bacteria</taxon>
        <taxon>Bacillati</taxon>
        <taxon>Actinomycetota</taxon>
        <taxon>Actinomycetes</taxon>
        <taxon>Mycobacteriales</taxon>
        <taxon>Nocardiaceae</taxon>
        <taxon>Nocardia</taxon>
    </lineage>
</organism>
<dbReference type="Gene3D" id="3.40.50.720">
    <property type="entry name" value="NAD(P)-binding Rossmann-like Domain"/>
    <property type="match status" value="1"/>
</dbReference>
<evidence type="ECO:0000313" key="4">
    <source>
        <dbReference type="EMBL" id="TDP37675.1"/>
    </source>
</evidence>
<evidence type="ECO:0000259" key="3">
    <source>
        <dbReference type="SMART" id="SM00829"/>
    </source>
</evidence>
<dbReference type="SUPFAM" id="SSF50129">
    <property type="entry name" value="GroES-like"/>
    <property type="match status" value="1"/>
</dbReference>
<dbReference type="Pfam" id="PF00107">
    <property type="entry name" value="ADH_zinc_N"/>
    <property type="match status" value="1"/>
</dbReference>
<comment type="cofactor">
    <cofactor evidence="1">
        <name>Zn(2+)</name>
        <dbReference type="ChEBI" id="CHEBI:29105"/>
    </cofactor>
</comment>
<keyword evidence="5" id="KW-1185">Reference proteome</keyword>
<dbReference type="SMART" id="SM00829">
    <property type="entry name" value="PKS_ER"/>
    <property type="match status" value="1"/>
</dbReference>
<comment type="caution">
    <text evidence="4">The sequence shown here is derived from an EMBL/GenBank/DDBJ whole genome shotgun (WGS) entry which is preliminary data.</text>
</comment>
<dbReference type="CDD" id="cd08231">
    <property type="entry name" value="MDR_TM0436_like"/>
    <property type="match status" value="1"/>
</dbReference>
<gene>
    <name evidence="4" type="ORF">DFR75_10425</name>
</gene>
<dbReference type="InterPro" id="IPR013154">
    <property type="entry name" value="ADH-like_N"/>
</dbReference>
<evidence type="ECO:0000313" key="5">
    <source>
        <dbReference type="Proteomes" id="UP000295087"/>
    </source>
</evidence>
<evidence type="ECO:0000256" key="2">
    <source>
        <dbReference type="ARBA" id="ARBA00023002"/>
    </source>
</evidence>
<feature type="domain" description="Enoyl reductase (ER)" evidence="3">
    <location>
        <begin position="11"/>
        <end position="359"/>
    </location>
</feature>
<evidence type="ECO:0000256" key="1">
    <source>
        <dbReference type="ARBA" id="ARBA00001947"/>
    </source>
</evidence>
<sequence length="369" mass="38751">MARAVVLDKFGATPSLREFSIPEPEAGELLIAGTYGGVCGTDLHLQRGHLPIPLPLVLGHEGLGTVSQIGGDMTDALGEQLSPGDRVMWASSIACGTCVPCRQYREPTLCENRLTYGVNRPALEGDALSGAWAEYIRLHPGAAVIKVPDAIDDLTAIAFACAGPTMVHALFERRPVRLGETVVVQGSGPVGLAAAAFAQLAGAQRVIIVGGPAGRLEKAKQSGIGDEHIDIIDQGPEAAARQVRELVPAGADLVVECTGVPEAVAQGIGFARRGGAYLIVGQYTDAGPTTINPHHIVRQQLTVVGSWAFSGAHLVEYVRMLPALASRFDLSRLVTVYPLEEFANALTAVGQGRVLKAVLAATRAQRGRE</sequence>
<dbReference type="InterPro" id="IPR013149">
    <property type="entry name" value="ADH-like_C"/>
</dbReference>
<reference evidence="4 5" key="1">
    <citation type="submission" date="2019-03" db="EMBL/GenBank/DDBJ databases">
        <title>Genomic Encyclopedia of Type Strains, Phase IV (KMG-IV): sequencing the most valuable type-strain genomes for metagenomic binning, comparative biology and taxonomic classification.</title>
        <authorList>
            <person name="Goeker M."/>
        </authorList>
    </citation>
    <scope>NUCLEOTIDE SEQUENCE [LARGE SCALE GENOMIC DNA]</scope>
    <source>
        <strain evidence="4 5">DSM 44496</strain>
    </source>
</reference>
<name>A0A4R6PIK1_NOCIG</name>
<dbReference type="AlphaFoldDB" id="A0A4R6PIK1"/>
<dbReference type="Proteomes" id="UP000295087">
    <property type="component" value="Unassembled WGS sequence"/>
</dbReference>
<dbReference type="InterPro" id="IPR020843">
    <property type="entry name" value="ER"/>
</dbReference>
<dbReference type="InterPro" id="IPR011032">
    <property type="entry name" value="GroES-like_sf"/>
</dbReference>
<dbReference type="InterPro" id="IPR036291">
    <property type="entry name" value="NAD(P)-bd_dom_sf"/>
</dbReference>